<protein>
    <submittedName>
        <fullName evidence="5">Uncharacterized protein</fullName>
    </submittedName>
</protein>
<dbReference type="GO" id="GO:0005739">
    <property type="term" value="C:mitochondrion"/>
    <property type="evidence" value="ECO:0007669"/>
    <property type="project" value="UniProtKB-SubCell"/>
</dbReference>
<comment type="similarity">
    <text evidence="3">Belongs to the alpha-ketoglutarate dehydrogenase component 4 family.</text>
</comment>
<dbReference type="Pfam" id="PF10937">
    <property type="entry name" value="Kgd4-YMR31"/>
    <property type="match status" value="1"/>
</dbReference>
<name>A0A8H4QYT2_9AGAR</name>
<dbReference type="GO" id="GO:0006103">
    <property type="term" value="P:2-oxoglutarate metabolic process"/>
    <property type="evidence" value="ECO:0007669"/>
    <property type="project" value="InterPro"/>
</dbReference>
<keyword evidence="6" id="KW-1185">Reference proteome</keyword>
<dbReference type="AlphaFoldDB" id="A0A8H4QYT2"/>
<accession>A0A8H4QYT2</accession>
<sequence>MHPSMCLSRTPLIRFLGKRTWPSTPEAPHPHPAAPSEFKQRFPQFLEARNNSTSSPAKSSSKSEETGNIYNEFWEAPARFWKPRVRYIDEKEMDAIMSGGASSY</sequence>
<dbReference type="EMBL" id="JAACJL010000016">
    <property type="protein sequence ID" value="KAF4619161.1"/>
    <property type="molecule type" value="Genomic_DNA"/>
</dbReference>
<evidence type="ECO:0000256" key="2">
    <source>
        <dbReference type="ARBA" id="ARBA00023128"/>
    </source>
</evidence>
<comment type="caution">
    <text evidence="5">The sequence shown here is derived from an EMBL/GenBank/DDBJ whole genome shotgun (WGS) entry which is preliminary data.</text>
</comment>
<evidence type="ECO:0000256" key="4">
    <source>
        <dbReference type="SAM" id="MobiDB-lite"/>
    </source>
</evidence>
<evidence type="ECO:0000313" key="6">
    <source>
        <dbReference type="Proteomes" id="UP000521872"/>
    </source>
</evidence>
<dbReference type="InterPro" id="IPR020373">
    <property type="entry name" value="Kgd4/YMR-31"/>
</dbReference>
<gene>
    <name evidence="5" type="ORF">D9613_005588</name>
</gene>
<evidence type="ECO:0000256" key="3">
    <source>
        <dbReference type="ARBA" id="ARBA00043970"/>
    </source>
</evidence>
<feature type="region of interest" description="Disordered" evidence="4">
    <location>
        <begin position="18"/>
        <end position="66"/>
    </location>
</feature>
<reference evidence="5 6" key="1">
    <citation type="submission" date="2019-12" db="EMBL/GenBank/DDBJ databases">
        <authorList>
            <person name="Floudas D."/>
            <person name="Bentzer J."/>
            <person name="Ahren D."/>
            <person name="Johansson T."/>
            <person name="Persson P."/>
            <person name="Tunlid A."/>
        </authorList>
    </citation>
    <scope>NUCLEOTIDE SEQUENCE [LARGE SCALE GENOMIC DNA]</scope>
    <source>
        <strain evidence="5 6">CBS 102.39</strain>
    </source>
</reference>
<evidence type="ECO:0000256" key="1">
    <source>
        <dbReference type="ARBA" id="ARBA00004173"/>
    </source>
</evidence>
<comment type="subcellular location">
    <subcellularLocation>
        <location evidence="1">Mitochondrion</location>
    </subcellularLocation>
</comment>
<keyword evidence="2" id="KW-0496">Mitochondrion</keyword>
<evidence type="ECO:0000313" key="5">
    <source>
        <dbReference type="EMBL" id="KAF4619161.1"/>
    </source>
</evidence>
<organism evidence="5 6">
    <name type="scientific">Agrocybe pediades</name>
    <dbReference type="NCBI Taxonomy" id="84607"/>
    <lineage>
        <taxon>Eukaryota</taxon>
        <taxon>Fungi</taxon>
        <taxon>Dikarya</taxon>
        <taxon>Basidiomycota</taxon>
        <taxon>Agaricomycotina</taxon>
        <taxon>Agaricomycetes</taxon>
        <taxon>Agaricomycetidae</taxon>
        <taxon>Agaricales</taxon>
        <taxon>Agaricineae</taxon>
        <taxon>Strophariaceae</taxon>
        <taxon>Agrocybe</taxon>
    </lineage>
</organism>
<dbReference type="Proteomes" id="UP000521872">
    <property type="component" value="Unassembled WGS sequence"/>
</dbReference>
<proteinExistence type="inferred from homology"/>